<evidence type="ECO:0000313" key="1">
    <source>
        <dbReference type="EMBL" id="MET1256986.1"/>
    </source>
</evidence>
<dbReference type="Proteomes" id="UP001548189">
    <property type="component" value="Unassembled WGS sequence"/>
</dbReference>
<organism evidence="1 2">
    <name type="scientific">Aliikangiella maris</name>
    <dbReference type="NCBI Taxonomy" id="3162458"/>
    <lineage>
        <taxon>Bacteria</taxon>
        <taxon>Pseudomonadati</taxon>
        <taxon>Pseudomonadota</taxon>
        <taxon>Gammaproteobacteria</taxon>
        <taxon>Oceanospirillales</taxon>
        <taxon>Pleioneaceae</taxon>
        <taxon>Aliikangiella</taxon>
    </lineage>
</organism>
<sequence length="77" mass="8648">MNLAIAQELFKAGDLIQARIEPVLIHGGFTLVLVRRDGSRESLTRTKTKDMKIYKRDNGAKQDAAKIGFKEVSLLFD</sequence>
<name>A0ABV2BYI1_9GAMM</name>
<proteinExistence type="predicted"/>
<protein>
    <submittedName>
        <fullName evidence="1">Uncharacterized protein</fullName>
    </submittedName>
</protein>
<keyword evidence="2" id="KW-1185">Reference proteome</keyword>
<accession>A0ABV2BYI1</accession>
<evidence type="ECO:0000313" key="2">
    <source>
        <dbReference type="Proteomes" id="UP001548189"/>
    </source>
</evidence>
<comment type="caution">
    <text evidence="1">The sequence shown here is derived from an EMBL/GenBank/DDBJ whole genome shotgun (WGS) entry which is preliminary data.</text>
</comment>
<dbReference type="RefSeq" id="WP_353897569.1">
    <property type="nucleotide sequence ID" value="NZ_JBEVCJ010000031.1"/>
</dbReference>
<gene>
    <name evidence="1" type="ORF">ABVT43_17720</name>
</gene>
<reference evidence="1 2" key="1">
    <citation type="submission" date="2024-06" db="EMBL/GenBank/DDBJ databases">
        <authorList>
            <person name="Li F."/>
        </authorList>
    </citation>
    <scope>NUCLEOTIDE SEQUENCE [LARGE SCALE GENOMIC DNA]</scope>
    <source>
        <strain evidence="1 2">GXAS 311</strain>
    </source>
</reference>
<dbReference type="EMBL" id="JBEVCJ010000031">
    <property type="protein sequence ID" value="MET1256986.1"/>
    <property type="molecule type" value="Genomic_DNA"/>
</dbReference>